<reference evidence="1" key="1">
    <citation type="submission" date="2015-04" db="UniProtKB">
        <authorList>
            <consortium name="EnsemblPlants"/>
        </authorList>
    </citation>
    <scope>IDENTIFICATION</scope>
</reference>
<name>A0A0E0KZM4_ORYPU</name>
<dbReference type="Gramene" id="OPUNC05G06210.1">
    <property type="protein sequence ID" value="OPUNC05G06210.1"/>
    <property type="gene ID" value="OPUNC05G06210"/>
</dbReference>
<evidence type="ECO:0000313" key="2">
    <source>
        <dbReference type="Proteomes" id="UP000026962"/>
    </source>
</evidence>
<evidence type="ECO:0000313" key="1">
    <source>
        <dbReference type="EnsemblPlants" id="OPUNC05G06210.1"/>
    </source>
</evidence>
<accession>A0A0E0KZM4</accession>
<keyword evidence="2" id="KW-1185">Reference proteome</keyword>
<organism evidence="1">
    <name type="scientific">Oryza punctata</name>
    <name type="common">Red rice</name>
    <dbReference type="NCBI Taxonomy" id="4537"/>
    <lineage>
        <taxon>Eukaryota</taxon>
        <taxon>Viridiplantae</taxon>
        <taxon>Streptophyta</taxon>
        <taxon>Embryophyta</taxon>
        <taxon>Tracheophyta</taxon>
        <taxon>Spermatophyta</taxon>
        <taxon>Magnoliopsida</taxon>
        <taxon>Liliopsida</taxon>
        <taxon>Poales</taxon>
        <taxon>Poaceae</taxon>
        <taxon>BOP clade</taxon>
        <taxon>Oryzoideae</taxon>
        <taxon>Oryzeae</taxon>
        <taxon>Oryzinae</taxon>
        <taxon>Oryza</taxon>
    </lineage>
</organism>
<proteinExistence type="predicted"/>
<dbReference type="EnsemblPlants" id="OPUNC05G06210.1">
    <property type="protein sequence ID" value="OPUNC05G06210.1"/>
    <property type="gene ID" value="OPUNC05G06210"/>
</dbReference>
<sequence length="169" mass="18799">MGLDLSSSDRRWWWVGLDLSSSSDHQMARDAPATDGTVGARQRAYGKQRGGISGGAALSVDLSLFRSETAQNGDDNEVRYQIHRLLFLHHLHLPFSALGHRSHHLPFFSLCCRCRRRCMGMGALHGATPPPNAPLALRLAPRLPSSNEECVASFGSAFFSWDRQTRAWR</sequence>
<dbReference type="Proteomes" id="UP000026962">
    <property type="component" value="Chromosome 5"/>
</dbReference>
<dbReference type="AlphaFoldDB" id="A0A0E0KZM4"/>
<protein>
    <submittedName>
        <fullName evidence="1">Uncharacterized protein</fullName>
    </submittedName>
</protein>
<reference evidence="1" key="2">
    <citation type="submission" date="2018-05" db="EMBL/GenBank/DDBJ databases">
        <title>OpunRS2 (Oryza punctata Reference Sequence Version 2).</title>
        <authorList>
            <person name="Zhang J."/>
            <person name="Kudrna D."/>
            <person name="Lee S."/>
            <person name="Talag J."/>
            <person name="Welchert J."/>
            <person name="Wing R.A."/>
        </authorList>
    </citation>
    <scope>NUCLEOTIDE SEQUENCE [LARGE SCALE GENOMIC DNA]</scope>
</reference>
<dbReference type="HOGENOM" id="CLU_1581070_0_0_1"/>